<evidence type="ECO:0000313" key="11">
    <source>
        <dbReference type="Proteomes" id="UP000179145"/>
    </source>
</evidence>
<name>A0A1D8UV61_9PROT</name>
<dbReference type="GO" id="GO:0015920">
    <property type="term" value="P:lipopolysaccharide transport"/>
    <property type="evidence" value="ECO:0007669"/>
    <property type="project" value="TreeGrafter"/>
</dbReference>
<dbReference type="RefSeq" id="WP_070403120.1">
    <property type="nucleotide sequence ID" value="NZ_BJVW01000001.1"/>
</dbReference>
<reference evidence="10 11" key="1">
    <citation type="journal article" date="2016" name="Microb. Cell Fact.">
        <title>Dissection of exopolysaccharide biosynthesis in Kozakia baliensis.</title>
        <authorList>
            <person name="Brandt J.U."/>
            <person name="Jakob F."/>
            <person name="Behr J."/>
            <person name="Geissler A.J."/>
            <person name="Vogel R.F."/>
        </authorList>
    </citation>
    <scope>NUCLEOTIDE SEQUENCE [LARGE SCALE GENOMIC DNA]</scope>
    <source>
        <strain evidence="10 11">DSM 14400</strain>
    </source>
</reference>
<feature type="domain" description="ABC-2 type transporter transmembrane" evidence="9">
    <location>
        <begin position="45"/>
        <end position="244"/>
    </location>
</feature>
<sequence>MTKPHDADVRREPTLDLSPLRGLAQFKAMGRDFAEGLRLLPLALALGWLDVKMRYRGSMLGPFWLTISTAVMVAAFGVLYAKLFHLDVANYLPFLSLSLVLWGYISTMLAEATTVFTQESGLIHATRMALSVYVLRAIVRNVLVLLHNVAVVIVVFVIFHVHPARLWQVPLAALLWLVDSMAATFILGVLGARFRDIPPIVTSIIQVFFFITPIIWHPELLGGGKEWLLLDPFFPILQILRAPFLGEVTGRMIWAAALAHSVVLCIAAAGVFSRFRARIAYWV</sequence>
<organism evidence="10 11">
    <name type="scientific">Kozakia baliensis</name>
    <dbReference type="NCBI Taxonomy" id="153496"/>
    <lineage>
        <taxon>Bacteria</taxon>
        <taxon>Pseudomonadati</taxon>
        <taxon>Pseudomonadota</taxon>
        <taxon>Alphaproteobacteria</taxon>
        <taxon>Acetobacterales</taxon>
        <taxon>Acetobacteraceae</taxon>
        <taxon>Kozakia</taxon>
    </lineage>
</organism>
<dbReference type="PANTHER" id="PTHR30413">
    <property type="entry name" value="INNER MEMBRANE TRANSPORT PERMEASE"/>
    <property type="match status" value="1"/>
</dbReference>
<keyword evidence="4" id="KW-1003">Cell membrane</keyword>
<evidence type="ECO:0000256" key="3">
    <source>
        <dbReference type="ARBA" id="ARBA00022448"/>
    </source>
</evidence>
<keyword evidence="7" id="KW-0625">Polysaccharide transport</keyword>
<evidence type="ECO:0000256" key="4">
    <source>
        <dbReference type="ARBA" id="ARBA00022475"/>
    </source>
</evidence>
<dbReference type="eggNOG" id="COG1682">
    <property type="taxonomic scope" value="Bacteria"/>
</dbReference>
<dbReference type="AlphaFoldDB" id="A0A1D8UV61"/>
<dbReference type="Pfam" id="PF01061">
    <property type="entry name" value="ABC2_membrane"/>
    <property type="match status" value="1"/>
</dbReference>
<dbReference type="OrthoDB" id="9796017at2"/>
<dbReference type="EMBL" id="CP014674">
    <property type="protein sequence ID" value="AOX17539.1"/>
    <property type="molecule type" value="Genomic_DNA"/>
</dbReference>
<dbReference type="Proteomes" id="UP000179145">
    <property type="component" value="Chromosome"/>
</dbReference>
<keyword evidence="11" id="KW-1185">Reference proteome</keyword>
<evidence type="ECO:0000256" key="2">
    <source>
        <dbReference type="ARBA" id="ARBA00007783"/>
    </source>
</evidence>
<keyword evidence="5" id="KW-0812">Transmembrane</keyword>
<keyword evidence="6" id="KW-1133">Transmembrane helix</keyword>
<proteinExistence type="inferred from homology"/>
<dbReference type="STRING" id="153496.A0U89_10735"/>
<evidence type="ECO:0000313" key="10">
    <source>
        <dbReference type="EMBL" id="AOX17539.1"/>
    </source>
</evidence>
<keyword evidence="8" id="KW-0472">Membrane</keyword>
<dbReference type="InterPro" id="IPR013525">
    <property type="entry name" value="ABC2_TM"/>
</dbReference>
<dbReference type="GO" id="GO:0015774">
    <property type="term" value="P:polysaccharide transport"/>
    <property type="evidence" value="ECO:0007669"/>
    <property type="project" value="UniProtKB-KW"/>
</dbReference>
<protein>
    <submittedName>
        <fullName evidence="10">Permease</fullName>
    </submittedName>
</protein>
<dbReference type="GO" id="GO:0005886">
    <property type="term" value="C:plasma membrane"/>
    <property type="evidence" value="ECO:0007669"/>
    <property type="project" value="UniProtKB-SubCell"/>
</dbReference>
<dbReference type="GO" id="GO:0140359">
    <property type="term" value="F:ABC-type transporter activity"/>
    <property type="evidence" value="ECO:0007669"/>
    <property type="project" value="InterPro"/>
</dbReference>
<dbReference type="KEGG" id="kba:A0U89_10735"/>
<keyword evidence="3" id="KW-0813">Transport</keyword>
<comment type="subcellular location">
    <subcellularLocation>
        <location evidence="1">Cell membrane</location>
        <topology evidence="1">Multi-pass membrane protein</topology>
    </subcellularLocation>
</comment>
<evidence type="ECO:0000259" key="9">
    <source>
        <dbReference type="Pfam" id="PF01061"/>
    </source>
</evidence>
<evidence type="ECO:0000256" key="5">
    <source>
        <dbReference type="ARBA" id="ARBA00022692"/>
    </source>
</evidence>
<dbReference type="PANTHER" id="PTHR30413:SF10">
    <property type="entry name" value="CAPSULE POLYSACCHARIDE EXPORT INNER-MEMBRANE PROTEIN CTRC"/>
    <property type="match status" value="1"/>
</dbReference>
<comment type="similarity">
    <text evidence="2">Belongs to the ABC-2 integral membrane protein family.</text>
</comment>
<accession>A0A1D8UV61</accession>
<evidence type="ECO:0000256" key="6">
    <source>
        <dbReference type="ARBA" id="ARBA00022989"/>
    </source>
</evidence>
<evidence type="ECO:0000256" key="7">
    <source>
        <dbReference type="ARBA" id="ARBA00023047"/>
    </source>
</evidence>
<evidence type="ECO:0000256" key="8">
    <source>
        <dbReference type="ARBA" id="ARBA00023136"/>
    </source>
</evidence>
<evidence type="ECO:0000256" key="1">
    <source>
        <dbReference type="ARBA" id="ARBA00004651"/>
    </source>
</evidence>
<gene>
    <name evidence="10" type="ORF">A0U89_10735</name>
</gene>
<keyword evidence="7" id="KW-0762">Sugar transport</keyword>